<feature type="region of interest" description="Disordered" evidence="6">
    <location>
        <begin position="124"/>
        <end position="157"/>
    </location>
</feature>
<dbReference type="PANTHER" id="PTHR32096:SF148">
    <property type="entry name" value="WRKY TRANSCRIPTION FACTOR 65 ISOFORM X1-RELATED"/>
    <property type="match status" value="1"/>
</dbReference>
<keyword evidence="3" id="KW-0238">DNA-binding</keyword>
<dbReference type="AlphaFoldDB" id="A0A8S9LZV9"/>
<reference evidence="8" key="1">
    <citation type="submission" date="2019-12" db="EMBL/GenBank/DDBJ databases">
        <title>Genome sequencing and annotation of Brassica cretica.</title>
        <authorList>
            <person name="Studholme D.J."/>
            <person name="Sarris P.F."/>
        </authorList>
    </citation>
    <scope>NUCLEOTIDE SEQUENCE</scope>
    <source>
        <strain evidence="8">PFS-102/07</strain>
        <tissue evidence="8">Leaf</tissue>
    </source>
</reference>
<keyword evidence="4" id="KW-0804">Transcription</keyword>
<dbReference type="Gene3D" id="2.20.25.80">
    <property type="entry name" value="WRKY domain"/>
    <property type="match status" value="1"/>
</dbReference>
<dbReference type="FunFam" id="2.20.25.80:FF:000004">
    <property type="entry name" value="WRKY transcription factor 65"/>
    <property type="match status" value="1"/>
</dbReference>
<evidence type="ECO:0000313" key="8">
    <source>
        <dbReference type="EMBL" id="KAF2611567.1"/>
    </source>
</evidence>
<dbReference type="SUPFAM" id="SSF118290">
    <property type="entry name" value="WRKY DNA-binding domain"/>
    <property type="match status" value="1"/>
</dbReference>
<keyword evidence="5" id="KW-0539">Nucleus</keyword>
<dbReference type="GO" id="GO:0003700">
    <property type="term" value="F:DNA-binding transcription factor activity"/>
    <property type="evidence" value="ECO:0007669"/>
    <property type="project" value="InterPro"/>
</dbReference>
<comment type="caution">
    <text evidence="8">The sequence shown here is derived from an EMBL/GenBank/DDBJ whole genome shotgun (WGS) entry which is preliminary data.</text>
</comment>
<dbReference type="EMBL" id="QGKY02000089">
    <property type="protein sequence ID" value="KAF2611567.1"/>
    <property type="molecule type" value="Genomic_DNA"/>
</dbReference>
<evidence type="ECO:0000256" key="5">
    <source>
        <dbReference type="ARBA" id="ARBA00023242"/>
    </source>
</evidence>
<comment type="subcellular location">
    <subcellularLocation>
        <location evidence="1">Nucleus</location>
    </subcellularLocation>
</comment>
<dbReference type="PROSITE" id="PS50811">
    <property type="entry name" value="WRKY"/>
    <property type="match status" value="1"/>
</dbReference>
<dbReference type="InterPro" id="IPR003657">
    <property type="entry name" value="WRKY_dom"/>
</dbReference>
<evidence type="ECO:0000256" key="4">
    <source>
        <dbReference type="ARBA" id="ARBA00023163"/>
    </source>
</evidence>
<feature type="region of interest" description="Disordered" evidence="6">
    <location>
        <begin position="1"/>
        <end position="86"/>
    </location>
</feature>
<dbReference type="PANTHER" id="PTHR32096">
    <property type="entry name" value="WRKY TRANSCRIPTION FACTOR 30-RELATED-RELATED"/>
    <property type="match status" value="1"/>
</dbReference>
<dbReference type="InterPro" id="IPR036576">
    <property type="entry name" value="WRKY_dom_sf"/>
</dbReference>
<evidence type="ECO:0000256" key="1">
    <source>
        <dbReference type="ARBA" id="ARBA00004123"/>
    </source>
</evidence>
<feature type="domain" description="WRKY" evidence="7">
    <location>
        <begin position="66"/>
        <end position="132"/>
    </location>
</feature>
<keyword evidence="2" id="KW-0805">Transcription regulation</keyword>
<proteinExistence type="predicted"/>
<name>A0A8S9LZV9_BRACR</name>
<dbReference type="SMART" id="SM00774">
    <property type="entry name" value="WRKY"/>
    <property type="match status" value="1"/>
</dbReference>
<evidence type="ECO:0000256" key="3">
    <source>
        <dbReference type="ARBA" id="ARBA00023125"/>
    </source>
</evidence>
<dbReference type="GO" id="GO:0000976">
    <property type="term" value="F:transcription cis-regulatory region binding"/>
    <property type="evidence" value="ECO:0007669"/>
    <property type="project" value="TreeGrafter"/>
</dbReference>
<feature type="compositionally biased region" description="Polar residues" evidence="6">
    <location>
        <begin position="18"/>
        <end position="31"/>
    </location>
</feature>
<feature type="compositionally biased region" description="Basic and acidic residues" evidence="6">
    <location>
        <begin position="45"/>
        <end position="67"/>
    </location>
</feature>
<dbReference type="GO" id="GO:0005634">
    <property type="term" value="C:nucleus"/>
    <property type="evidence" value="ECO:0007669"/>
    <property type="project" value="UniProtKB-SubCell"/>
</dbReference>
<evidence type="ECO:0000256" key="6">
    <source>
        <dbReference type="SAM" id="MobiDB-lite"/>
    </source>
</evidence>
<dbReference type="InterPro" id="IPR044810">
    <property type="entry name" value="WRKY_plant"/>
</dbReference>
<organism evidence="8">
    <name type="scientific">Brassica cretica</name>
    <name type="common">Mustard</name>
    <dbReference type="NCBI Taxonomy" id="69181"/>
    <lineage>
        <taxon>Eukaryota</taxon>
        <taxon>Viridiplantae</taxon>
        <taxon>Streptophyta</taxon>
        <taxon>Embryophyta</taxon>
        <taxon>Tracheophyta</taxon>
        <taxon>Spermatophyta</taxon>
        <taxon>Magnoliopsida</taxon>
        <taxon>eudicotyledons</taxon>
        <taxon>Gunneridae</taxon>
        <taxon>Pentapetalae</taxon>
        <taxon>rosids</taxon>
        <taxon>malvids</taxon>
        <taxon>Brassicales</taxon>
        <taxon>Brassicaceae</taxon>
        <taxon>Brassiceae</taxon>
        <taxon>Brassica</taxon>
    </lineage>
</organism>
<sequence>MKRGLDMARSYNDHESSQETGPESPNSPTFNSVISSHSPKRSSRRSMEKRVVNVPMKEIEGSRHKGDTTPPSDSWAWRKYGQKPIKGSPYPRGYYRCSSTKGCPARKQVERSRDDPTMIIITYTSEHNHPWPLSSSSRHGPKPKPEPKPEPELEVPEEVELEEAGNSKLMVMGREIETTPSCIVDEFAWFSEMETTSSTILESPIFSSEKKTAVSAAANDVGVFFPMGEEDESLFADLGELPESSVVFRHRSSVVGSQVEIF</sequence>
<accession>A0A8S9LZV9</accession>
<gene>
    <name evidence="8" type="ORF">F2Q70_00012688</name>
</gene>
<dbReference type="Pfam" id="PF03106">
    <property type="entry name" value="WRKY"/>
    <property type="match status" value="1"/>
</dbReference>
<feature type="compositionally biased region" description="Basic and acidic residues" evidence="6">
    <location>
        <begin position="1"/>
        <end position="17"/>
    </location>
</feature>
<evidence type="ECO:0000256" key="2">
    <source>
        <dbReference type="ARBA" id="ARBA00023015"/>
    </source>
</evidence>
<protein>
    <recommendedName>
        <fullName evidence="7">WRKY domain-containing protein</fullName>
    </recommendedName>
</protein>
<evidence type="ECO:0000259" key="7">
    <source>
        <dbReference type="PROSITE" id="PS50811"/>
    </source>
</evidence>